<evidence type="ECO:0000256" key="5">
    <source>
        <dbReference type="ARBA" id="ARBA00022741"/>
    </source>
</evidence>
<dbReference type="InterPro" id="IPR002194">
    <property type="entry name" value="Chaperonin_TCP-1_CS"/>
</dbReference>
<accession>A0A7S4EIM3</accession>
<dbReference type="PROSITE" id="PS00995">
    <property type="entry name" value="TCP1_3"/>
    <property type="match status" value="1"/>
</dbReference>
<feature type="region of interest" description="Disordered" evidence="11">
    <location>
        <begin position="563"/>
        <end position="583"/>
    </location>
</feature>
<dbReference type="SUPFAM" id="SSF54849">
    <property type="entry name" value="GroEL-intermediate domain like"/>
    <property type="match status" value="1"/>
</dbReference>
<reference evidence="12" key="1">
    <citation type="submission" date="2021-01" db="EMBL/GenBank/DDBJ databases">
        <authorList>
            <person name="Corre E."/>
            <person name="Pelletier E."/>
            <person name="Niang G."/>
            <person name="Scheremetjew M."/>
            <person name="Finn R."/>
            <person name="Kale V."/>
            <person name="Holt S."/>
            <person name="Cochrane G."/>
            <person name="Meng A."/>
            <person name="Brown T."/>
            <person name="Cohen L."/>
        </authorList>
    </citation>
    <scope>NUCLEOTIDE SEQUENCE</scope>
    <source>
        <strain evidence="12">10249 10 AB</strain>
    </source>
</reference>
<dbReference type="InterPro" id="IPR027410">
    <property type="entry name" value="TCP-1-like_intermed_sf"/>
</dbReference>
<evidence type="ECO:0000256" key="8">
    <source>
        <dbReference type="ARBA" id="ARBA00024677"/>
    </source>
</evidence>
<keyword evidence="7 9" id="KW-0143">Chaperone</keyword>
<keyword evidence="6 9" id="KW-0067">ATP-binding</keyword>
<dbReference type="GO" id="GO:0005524">
    <property type="term" value="F:ATP binding"/>
    <property type="evidence" value="ECO:0007669"/>
    <property type="project" value="UniProtKB-KW"/>
</dbReference>
<comment type="function">
    <text evidence="8 10">Molecular chaperone; assists the folding of proteins upon ATP hydrolysis. Known to play a role, in vitro, in the folding of actin and tubulin.</text>
</comment>
<evidence type="ECO:0000256" key="1">
    <source>
        <dbReference type="ARBA" id="ARBA00004496"/>
    </source>
</evidence>
<dbReference type="InterPro" id="IPR002423">
    <property type="entry name" value="Cpn60/GroEL/TCP-1"/>
</dbReference>
<evidence type="ECO:0000256" key="10">
    <source>
        <dbReference type="RuleBase" id="RU365042"/>
    </source>
</evidence>
<dbReference type="Gene3D" id="3.50.7.10">
    <property type="entry name" value="GroEL"/>
    <property type="match status" value="1"/>
</dbReference>
<dbReference type="EMBL" id="HBIX01010219">
    <property type="protein sequence ID" value="CAE0715005.1"/>
    <property type="molecule type" value="Transcribed_RNA"/>
</dbReference>
<comment type="subunit">
    <text evidence="10">Heterooligomeric complex that forms two stacked rings.</text>
</comment>
<dbReference type="Gene3D" id="1.10.560.10">
    <property type="entry name" value="GroEL-like equatorial domain"/>
    <property type="match status" value="1"/>
</dbReference>
<dbReference type="FunFam" id="3.50.7.10:FF:000006">
    <property type="entry name" value="T-complex protein 1 subunit eta"/>
    <property type="match status" value="1"/>
</dbReference>
<evidence type="ECO:0000256" key="11">
    <source>
        <dbReference type="SAM" id="MobiDB-lite"/>
    </source>
</evidence>
<dbReference type="PROSITE" id="PS00750">
    <property type="entry name" value="TCP1_1"/>
    <property type="match status" value="1"/>
</dbReference>
<evidence type="ECO:0000256" key="3">
    <source>
        <dbReference type="ARBA" id="ARBA00011531"/>
    </source>
</evidence>
<name>A0A7S4EIM3_9STRA</name>
<dbReference type="InterPro" id="IPR017998">
    <property type="entry name" value="Chaperone_TCP-1"/>
</dbReference>
<dbReference type="NCBIfam" id="NF041083">
    <property type="entry name" value="thermosome_beta"/>
    <property type="match status" value="1"/>
</dbReference>
<dbReference type="InterPro" id="IPR027413">
    <property type="entry name" value="GROEL-like_equatorial_sf"/>
</dbReference>
<dbReference type="AlphaFoldDB" id="A0A7S4EIM3"/>
<sequence length="583" mass="61985">MNRGGMQPGIIILREGTDTSQGLPQLVSNINACQAVADAVRTTLGPRGMDKLIATGSMATISNDGATIMKLLEIAHPAARTLVDISMSQDTSVGDGTTSVVLLAAEILTKLKTLVEEGISPTRMIQTIRKTGKFAVEKVGELAVATDREEMLLKCAGTALNSKLISSHRDLFAPMVVSAVTKLHQAGNVDEIQEWISVKQIPGGDVRQSFLVEGVAFKKTFSYAGFEQMTKKFENPKILLLNIELELKSEKENAEVRISSPKDYQSIVEAEWQVIYDKLDACVNCGANIVLSKLPIGDLATQYFADRGLFCAGRVADSDMKRVAKATNGSIQTTTNGLTESILGTCGLFEETQVGDERFNLFTLCPSSLTCTIVLRGGTEQFIAESERSVHDALMVVKQTITSGSVVAGGGAVEMCVANALRQRALEIEGKEQLIVSAYAKALEVIPRQLCENAGLDATDVLAALRRKHFMEDGDGDACWYGVNIEEDGITNTFDLGVWEPSDNKMNSFQSATEAACVILSIDETVISPRSQDPGAQASGMMGGGGGGAGAMMGNAMDIANSGGPRTGQMGPGVSYMKGRGGG</sequence>
<organism evidence="12">
    <name type="scientific">Pseudo-nitzschia australis</name>
    <dbReference type="NCBI Taxonomy" id="44445"/>
    <lineage>
        <taxon>Eukaryota</taxon>
        <taxon>Sar</taxon>
        <taxon>Stramenopiles</taxon>
        <taxon>Ochrophyta</taxon>
        <taxon>Bacillariophyta</taxon>
        <taxon>Bacillariophyceae</taxon>
        <taxon>Bacillariophycidae</taxon>
        <taxon>Bacillariales</taxon>
        <taxon>Bacillariaceae</taxon>
        <taxon>Pseudo-nitzschia</taxon>
    </lineage>
</organism>
<evidence type="ECO:0000256" key="4">
    <source>
        <dbReference type="ARBA" id="ARBA00022490"/>
    </source>
</evidence>
<dbReference type="FunFam" id="1.10.560.10:FF:000017">
    <property type="entry name" value="T-complex protein 1 subunit eta"/>
    <property type="match status" value="1"/>
</dbReference>
<evidence type="ECO:0000313" key="12">
    <source>
        <dbReference type="EMBL" id="CAE0715005.1"/>
    </source>
</evidence>
<dbReference type="GO" id="GO:0016887">
    <property type="term" value="F:ATP hydrolysis activity"/>
    <property type="evidence" value="ECO:0007669"/>
    <property type="project" value="InterPro"/>
</dbReference>
<evidence type="ECO:0000256" key="9">
    <source>
        <dbReference type="RuleBase" id="RU004187"/>
    </source>
</evidence>
<dbReference type="Gene3D" id="3.30.260.10">
    <property type="entry name" value="TCP-1-like chaperonin intermediate domain"/>
    <property type="match status" value="1"/>
</dbReference>
<dbReference type="GO" id="GO:0140662">
    <property type="term" value="F:ATP-dependent protein folding chaperone"/>
    <property type="evidence" value="ECO:0007669"/>
    <property type="project" value="InterPro"/>
</dbReference>
<dbReference type="InterPro" id="IPR027409">
    <property type="entry name" value="GroEL-like_apical_dom_sf"/>
</dbReference>
<dbReference type="GO" id="GO:0005832">
    <property type="term" value="C:chaperonin-containing T-complex"/>
    <property type="evidence" value="ECO:0007669"/>
    <property type="project" value="UniProtKB-ARBA"/>
</dbReference>
<keyword evidence="5 9" id="KW-0547">Nucleotide-binding</keyword>
<evidence type="ECO:0000256" key="2">
    <source>
        <dbReference type="ARBA" id="ARBA00008020"/>
    </source>
</evidence>
<proteinExistence type="inferred from homology"/>
<dbReference type="GO" id="GO:0051082">
    <property type="term" value="F:unfolded protein binding"/>
    <property type="evidence" value="ECO:0007669"/>
    <property type="project" value="InterPro"/>
</dbReference>
<dbReference type="NCBIfam" id="TIGR02345">
    <property type="entry name" value="chap_CCT_eta"/>
    <property type="match status" value="1"/>
</dbReference>
<dbReference type="PANTHER" id="PTHR11353">
    <property type="entry name" value="CHAPERONIN"/>
    <property type="match status" value="1"/>
</dbReference>
<evidence type="ECO:0000256" key="7">
    <source>
        <dbReference type="ARBA" id="ARBA00023186"/>
    </source>
</evidence>
<dbReference type="PROSITE" id="PS00751">
    <property type="entry name" value="TCP1_2"/>
    <property type="match status" value="1"/>
</dbReference>
<protein>
    <recommendedName>
        <fullName evidence="10">T-complex protein 1 subunit eta</fullName>
        <shortName evidence="10">TCP-1-eta</shortName>
    </recommendedName>
    <alternativeName>
        <fullName evidence="10">CCT-eta</fullName>
    </alternativeName>
</protein>
<comment type="subcellular location">
    <subcellularLocation>
        <location evidence="1 10">Cytoplasm</location>
    </subcellularLocation>
</comment>
<dbReference type="InterPro" id="IPR054827">
    <property type="entry name" value="thermosome_alpha"/>
</dbReference>
<keyword evidence="4 10" id="KW-0963">Cytoplasm</keyword>
<evidence type="ECO:0000256" key="6">
    <source>
        <dbReference type="ARBA" id="ARBA00022840"/>
    </source>
</evidence>
<dbReference type="SUPFAM" id="SSF48592">
    <property type="entry name" value="GroEL equatorial domain-like"/>
    <property type="match status" value="1"/>
</dbReference>
<dbReference type="Pfam" id="PF00118">
    <property type="entry name" value="Cpn60_TCP1"/>
    <property type="match status" value="1"/>
</dbReference>
<dbReference type="InterPro" id="IPR053374">
    <property type="entry name" value="TCP-1_chaperonin"/>
</dbReference>
<dbReference type="CDD" id="cd03340">
    <property type="entry name" value="TCP1_eta"/>
    <property type="match status" value="1"/>
</dbReference>
<dbReference type="NCBIfam" id="NF041082">
    <property type="entry name" value="thermosome_alpha"/>
    <property type="match status" value="1"/>
</dbReference>
<comment type="similarity">
    <text evidence="2 9">Belongs to the TCP-1 chaperonin family.</text>
</comment>
<dbReference type="SUPFAM" id="SSF52029">
    <property type="entry name" value="GroEL apical domain-like"/>
    <property type="match status" value="1"/>
</dbReference>
<dbReference type="PRINTS" id="PR00304">
    <property type="entry name" value="TCOMPLEXTCP1"/>
</dbReference>
<gene>
    <name evidence="12" type="ORF">PAUS00366_LOCUS7757</name>
</gene>
<comment type="subunit">
    <text evidence="3">Heterooligomeric complex of about 850 to 900 kDa that forms two stacked rings, 12 to 16 nm in diameter.</text>
</comment>
<dbReference type="InterPro" id="IPR012720">
    <property type="entry name" value="Chap_CCT_eta"/>
</dbReference>